<dbReference type="GO" id="GO:0005634">
    <property type="term" value="C:nucleus"/>
    <property type="evidence" value="ECO:0007669"/>
    <property type="project" value="TreeGrafter"/>
</dbReference>
<dbReference type="EMBL" id="MN740015">
    <property type="protein sequence ID" value="QHT84093.1"/>
    <property type="molecule type" value="Genomic_DNA"/>
</dbReference>
<dbReference type="PANTHER" id="PTHR24419">
    <property type="entry name" value="INTERLEUKIN-1 RECEPTOR-ASSOCIATED KINASE"/>
    <property type="match status" value="1"/>
</dbReference>
<dbReference type="SUPFAM" id="SSF56112">
    <property type="entry name" value="Protein kinase-like (PK-like)"/>
    <property type="match status" value="1"/>
</dbReference>
<dbReference type="GO" id="GO:0035556">
    <property type="term" value="P:intracellular signal transduction"/>
    <property type="evidence" value="ECO:0007669"/>
    <property type="project" value="TreeGrafter"/>
</dbReference>
<accession>A0A6C0HW38</accession>
<dbReference type="AlphaFoldDB" id="A0A6C0HW38"/>
<dbReference type="GO" id="GO:0072354">
    <property type="term" value="F:histone H3T3 kinase activity"/>
    <property type="evidence" value="ECO:0007669"/>
    <property type="project" value="TreeGrafter"/>
</dbReference>
<reference evidence="2" key="1">
    <citation type="journal article" date="2020" name="Nature">
        <title>Giant virus diversity and host interactions through global metagenomics.</title>
        <authorList>
            <person name="Schulz F."/>
            <person name="Roux S."/>
            <person name="Paez-Espino D."/>
            <person name="Jungbluth S."/>
            <person name="Walsh D.A."/>
            <person name="Denef V.J."/>
            <person name="McMahon K.D."/>
            <person name="Konstantinidis K.T."/>
            <person name="Eloe-Fadrosh E.A."/>
            <person name="Kyrpides N.C."/>
            <person name="Woyke T."/>
        </authorList>
    </citation>
    <scope>NUCLEOTIDE SEQUENCE</scope>
    <source>
        <strain evidence="2">GVMAG-M-3300023184-16</strain>
    </source>
</reference>
<organism evidence="2">
    <name type="scientific">viral metagenome</name>
    <dbReference type="NCBI Taxonomy" id="1070528"/>
    <lineage>
        <taxon>unclassified sequences</taxon>
        <taxon>metagenomes</taxon>
        <taxon>organismal metagenomes</taxon>
    </lineage>
</organism>
<evidence type="ECO:0008006" key="3">
    <source>
        <dbReference type="Google" id="ProtNLM"/>
    </source>
</evidence>
<protein>
    <recommendedName>
        <fullName evidence="3">Protein kinase domain-containing protein</fullName>
    </recommendedName>
</protein>
<dbReference type="GO" id="GO:0000278">
    <property type="term" value="P:mitotic cell cycle"/>
    <property type="evidence" value="ECO:0007669"/>
    <property type="project" value="TreeGrafter"/>
</dbReference>
<feature type="compositionally biased region" description="Acidic residues" evidence="1">
    <location>
        <begin position="290"/>
        <end position="330"/>
    </location>
</feature>
<feature type="region of interest" description="Disordered" evidence="1">
    <location>
        <begin position="283"/>
        <end position="338"/>
    </location>
</feature>
<sequence>MSLKNTQDSQIAKSEDVYPIHYFKPDPICLVNIPYPHSFFTDKQYLDESIQQLQLYYPLYSTFFELTPHNYNSIGLNHRYHIHDLQHVVDYHHPQRVTVEQDVFIKFSPLLDPIKYMVGKYNLSDPRVKTLPSFDSTTTECHEKILATTNASYIDCFFCHLNSVLKNHHHFVHSIDFYGSYLGIQDRYKMNVEEDLDYLTNSPFFMSNLGKIMVLENVKDDKLQSGSRGIRKKVIIQENDPISSIDLGIIEMDDNYEMDVATHMIPQEESATESLDLVYQKINSTKDSKEDDSDTTDSDTIQEDDDDQEQENDDNHDQEEDDDAQWETETESIKTDSQDENEAMVYVFDFPVQMICLEKCTDTLDSLFVHGMTEDEAASALFQVIMILLVYQKMFRFTHNDLHTNNIMFIETDQEYLTYKFQDKYYRIPTYGRIFKIIDFGRSIYKYQKRTFCSDSFSSSGDASTQYNCEPFFKSSKPRLEPSMSFDLCRLGCSIYDFVFDDEDITKNEQMEKTELQRTIQRWCTDNMGKNVLYKKNGQERYPGFQLYKMIARTVQAHTPENQLSDPWFQQFRMVDQDIEDLDDVMNIDNYPVY</sequence>
<dbReference type="GO" id="GO:0005737">
    <property type="term" value="C:cytoplasm"/>
    <property type="evidence" value="ECO:0007669"/>
    <property type="project" value="TreeGrafter"/>
</dbReference>
<dbReference type="PANTHER" id="PTHR24419:SF18">
    <property type="entry name" value="SERINE_THREONINE-PROTEIN KINASE HASPIN"/>
    <property type="match status" value="1"/>
</dbReference>
<dbReference type="Gene3D" id="1.10.510.10">
    <property type="entry name" value="Transferase(Phosphotransferase) domain 1"/>
    <property type="match status" value="1"/>
</dbReference>
<proteinExistence type="predicted"/>
<dbReference type="InterPro" id="IPR011009">
    <property type="entry name" value="Kinase-like_dom_sf"/>
</dbReference>
<evidence type="ECO:0000313" key="2">
    <source>
        <dbReference type="EMBL" id="QHT84093.1"/>
    </source>
</evidence>
<name>A0A6C0HW38_9ZZZZ</name>
<evidence type="ECO:0000256" key="1">
    <source>
        <dbReference type="SAM" id="MobiDB-lite"/>
    </source>
</evidence>